<protein>
    <recommendedName>
        <fullName evidence="3">Excreted virulence factor EspC, type VII ESX diderm</fullName>
    </recommendedName>
</protein>
<dbReference type="AlphaFoldDB" id="A0A8T4IUY5"/>
<organism evidence="1 2">
    <name type="scientific">Streptomyces daliensis</name>
    <dbReference type="NCBI Taxonomy" id="299421"/>
    <lineage>
        <taxon>Bacteria</taxon>
        <taxon>Bacillati</taxon>
        <taxon>Actinomycetota</taxon>
        <taxon>Actinomycetes</taxon>
        <taxon>Kitasatosporales</taxon>
        <taxon>Streptomycetaceae</taxon>
        <taxon>Streptomyces</taxon>
    </lineage>
</organism>
<dbReference type="Proteomes" id="UP000675554">
    <property type="component" value="Unassembled WGS sequence"/>
</dbReference>
<sequence>MRLEVEPSDLKSFARQVGRAVDDITDGLQYVDKHTPIDWWEEGLLKLAVGPHRNVVDNVTGALSQLASVLGSCQSELLRVSAYYTRTDIDTARSIDATYPVTPR</sequence>
<comment type="caution">
    <text evidence="1">The sequence shown here is derived from an EMBL/GenBank/DDBJ whole genome shotgun (WGS) entry which is preliminary data.</text>
</comment>
<keyword evidence="2" id="KW-1185">Reference proteome</keyword>
<accession>A0A8T4IUY5</accession>
<evidence type="ECO:0000313" key="2">
    <source>
        <dbReference type="Proteomes" id="UP000675554"/>
    </source>
</evidence>
<name>A0A8T4IUY5_9ACTN</name>
<dbReference type="EMBL" id="JAGSMN010000624">
    <property type="protein sequence ID" value="MBR7676251.1"/>
    <property type="molecule type" value="Genomic_DNA"/>
</dbReference>
<evidence type="ECO:0000313" key="1">
    <source>
        <dbReference type="EMBL" id="MBR7676251.1"/>
    </source>
</evidence>
<evidence type="ECO:0008006" key="3">
    <source>
        <dbReference type="Google" id="ProtNLM"/>
    </source>
</evidence>
<reference evidence="1" key="1">
    <citation type="submission" date="2021-04" db="EMBL/GenBank/DDBJ databases">
        <title>Sequencing of actinobacteria type strains.</title>
        <authorList>
            <person name="Nguyen G.-S."/>
            <person name="Wentzel A."/>
        </authorList>
    </citation>
    <scope>NUCLEOTIDE SEQUENCE</scope>
    <source>
        <strain evidence="1">DSM 42095</strain>
    </source>
</reference>
<gene>
    <name evidence="1" type="ORF">KDA82_25225</name>
</gene>
<proteinExistence type="predicted"/>